<organism evidence="2 3">
    <name type="scientific">Durio zibethinus</name>
    <name type="common">Durian</name>
    <dbReference type="NCBI Taxonomy" id="66656"/>
    <lineage>
        <taxon>Eukaryota</taxon>
        <taxon>Viridiplantae</taxon>
        <taxon>Streptophyta</taxon>
        <taxon>Embryophyta</taxon>
        <taxon>Tracheophyta</taxon>
        <taxon>Spermatophyta</taxon>
        <taxon>Magnoliopsida</taxon>
        <taxon>eudicotyledons</taxon>
        <taxon>Gunneridae</taxon>
        <taxon>Pentapetalae</taxon>
        <taxon>rosids</taxon>
        <taxon>malvids</taxon>
        <taxon>Malvales</taxon>
        <taxon>Malvaceae</taxon>
        <taxon>Helicteroideae</taxon>
        <taxon>Durio</taxon>
    </lineage>
</organism>
<dbReference type="Proteomes" id="UP000515121">
    <property type="component" value="Unplaced"/>
</dbReference>
<feature type="transmembrane region" description="Helical" evidence="1">
    <location>
        <begin position="20"/>
        <end position="41"/>
    </location>
</feature>
<dbReference type="AlphaFoldDB" id="A0A6P6BFP7"/>
<dbReference type="RefSeq" id="XP_022775927.1">
    <property type="nucleotide sequence ID" value="XM_022920192.1"/>
</dbReference>
<evidence type="ECO:0000313" key="3">
    <source>
        <dbReference type="RefSeq" id="XP_022775927.1"/>
    </source>
</evidence>
<evidence type="ECO:0000313" key="2">
    <source>
        <dbReference type="Proteomes" id="UP000515121"/>
    </source>
</evidence>
<keyword evidence="1" id="KW-1133">Transmembrane helix</keyword>
<evidence type="ECO:0000256" key="1">
    <source>
        <dbReference type="SAM" id="Phobius"/>
    </source>
</evidence>
<accession>A0A6P6BFP7</accession>
<keyword evidence="1" id="KW-0812">Transmembrane</keyword>
<protein>
    <submittedName>
        <fullName evidence="3">Uncharacterized protein LOC111317783</fullName>
    </submittedName>
</protein>
<reference evidence="3" key="1">
    <citation type="submission" date="2025-08" db="UniProtKB">
        <authorList>
            <consortium name="RefSeq"/>
        </authorList>
    </citation>
    <scope>IDENTIFICATION</scope>
    <source>
        <tissue evidence="3">Fruit stalk</tissue>
    </source>
</reference>
<proteinExistence type="predicted"/>
<gene>
    <name evidence="3" type="primary">LOC111317783</name>
</gene>
<dbReference type="GeneID" id="111317783"/>
<sequence>MLFFLHSSQSQPHFHFSFNPYLIHLLFNLWLLQFSFILWLFQFQSLSSTIIHLFMQPTKKVYQIYMMDRNKMIQIASLTEFDDEKGFLSLYREERYHLGDYKGRGRQLHGPKEIFDYRHCLDIIVLSDVLEC</sequence>
<dbReference type="KEGG" id="dzi:111317783"/>
<keyword evidence="2" id="KW-1185">Reference proteome</keyword>
<name>A0A6P6BFP7_DURZI</name>
<keyword evidence="1" id="KW-0472">Membrane</keyword>